<sequence length="65" mass="6849">MQSPALDAARSRGMIPAVMTTDMRQLIDKRPSLIVDDIAMAAALRGLGYTAGEVDARLGMSGRAS</sequence>
<evidence type="ECO:0000313" key="2">
    <source>
        <dbReference type="Proteomes" id="UP000184485"/>
    </source>
</evidence>
<dbReference type="Proteomes" id="UP000184485">
    <property type="component" value="Unassembled WGS sequence"/>
</dbReference>
<name>A0A1M4VC47_9HYPH</name>
<dbReference type="RefSeq" id="WP_073051350.1">
    <property type="nucleotide sequence ID" value="NZ_FQUP01000001.1"/>
</dbReference>
<keyword evidence="2" id="KW-1185">Reference proteome</keyword>
<organism evidence="1 2">
    <name type="scientific">Kaistia soli DSM 19436</name>
    <dbReference type="NCBI Taxonomy" id="1122133"/>
    <lineage>
        <taxon>Bacteria</taxon>
        <taxon>Pseudomonadati</taxon>
        <taxon>Pseudomonadota</taxon>
        <taxon>Alphaproteobacteria</taxon>
        <taxon>Hyphomicrobiales</taxon>
        <taxon>Kaistiaceae</taxon>
        <taxon>Kaistia</taxon>
    </lineage>
</organism>
<proteinExistence type="predicted"/>
<accession>A0A1M4VC47</accession>
<dbReference type="STRING" id="1122133.SAMN02745157_0665"/>
<dbReference type="AlphaFoldDB" id="A0A1M4VC47"/>
<reference evidence="1 2" key="1">
    <citation type="submission" date="2016-11" db="EMBL/GenBank/DDBJ databases">
        <authorList>
            <person name="Jaros S."/>
            <person name="Januszkiewicz K."/>
            <person name="Wedrychowicz H."/>
        </authorList>
    </citation>
    <scope>NUCLEOTIDE SEQUENCE [LARGE SCALE GENOMIC DNA]</scope>
    <source>
        <strain evidence="1 2">DSM 19436</strain>
    </source>
</reference>
<evidence type="ECO:0000313" key="1">
    <source>
        <dbReference type="EMBL" id="SHE66506.1"/>
    </source>
</evidence>
<protein>
    <submittedName>
        <fullName evidence="1">Uncharacterized protein</fullName>
    </submittedName>
</protein>
<dbReference type="EMBL" id="FQUP01000001">
    <property type="protein sequence ID" value="SHE66506.1"/>
    <property type="molecule type" value="Genomic_DNA"/>
</dbReference>
<gene>
    <name evidence="1" type="ORF">SAMN02745157_0665</name>
</gene>